<dbReference type="InterPro" id="IPR050270">
    <property type="entry name" value="DegV_domain_contain"/>
</dbReference>
<dbReference type="PANTHER" id="PTHR33434:SF2">
    <property type="entry name" value="FATTY ACID-BINDING PROTEIN TM_1468"/>
    <property type="match status" value="1"/>
</dbReference>
<organism evidence="2">
    <name type="scientific">Candidatus Heimdallarchaeum endolithica</name>
    <dbReference type="NCBI Taxonomy" id="2876572"/>
    <lineage>
        <taxon>Archaea</taxon>
        <taxon>Promethearchaeati</taxon>
        <taxon>Candidatus Heimdallarchaeota</taxon>
        <taxon>Candidatus Heimdallarchaeia (ex Rinke et al. 2021) (nom. nud.)</taxon>
        <taxon>Candidatus Heimdallarchaeales</taxon>
        <taxon>Candidatus Heimdallarchaeaceae</taxon>
        <taxon>Candidatus Heimdallarchaeum</taxon>
    </lineage>
</organism>
<dbReference type="EMBL" id="CP084167">
    <property type="protein sequence ID" value="UJG44538.1"/>
    <property type="molecule type" value="Genomic_DNA"/>
</dbReference>
<keyword evidence="1" id="KW-0446">Lipid-binding</keyword>
<dbReference type="GO" id="GO:0008289">
    <property type="term" value="F:lipid binding"/>
    <property type="evidence" value="ECO:0007669"/>
    <property type="project" value="UniProtKB-KW"/>
</dbReference>
<dbReference type="Gene3D" id="3.40.50.10170">
    <property type="match status" value="1"/>
</dbReference>
<dbReference type="Gene3D" id="3.30.1180.10">
    <property type="match status" value="1"/>
</dbReference>
<dbReference type="Pfam" id="PF02645">
    <property type="entry name" value="DegV"/>
    <property type="match status" value="1"/>
</dbReference>
<gene>
    <name evidence="2" type="ORF">K9W46_05000</name>
</gene>
<reference evidence="2" key="1">
    <citation type="journal article" date="2022" name="Nat. Microbiol.">
        <title>Unique mobile elements and scalable gene flow at the prokaryote-eukaryote boundary revealed by circularized Asgard archaea genomes.</title>
        <authorList>
            <person name="Wu F."/>
            <person name="Speth D.R."/>
            <person name="Philosof A."/>
            <person name="Cremiere A."/>
            <person name="Narayanan A."/>
            <person name="Barco R.A."/>
            <person name="Connon S.A."/>
            <person name="Amend J.P."/>
            <person name="Antoshechkin I.A."/>
            <person name="Orphan V.J."/>
        </authorList>
    </citation>
    <scope>NUCLEOTIDE SEQUENCE</scope>
    <source>
        <strain evidence="2">PR6</strain>
    </source>
</reference>
<proteinExistence type="predicted"/>
<name>A0A9Y1BSR5_9ARCH</name>
<dbReference type="Proteomes" id="UP001200513">
    <property type="component" value="Chromosome"/>
</dbReference>
<sequence length="273" mass="31077">MKIKIITDSAADLPVELYDKWDIEQIPHNVLLKDKVWKVGKDLSFSEYYSKIAELDYIPQSSAPDIADYQIVFDNTLNKQNYDHIIYISVSSALTSTYNSVRMIARKFKGKVTLIDSVSASGVQGLLVLSAAKLVRMGKSLEKIIEMLEEMKKYSILTVGFLTLDNVYKSGRLKSKLLLDFTRFMKIKPVAIMSKQGKLISKFPGLFFRKSMVKRLVHLTLSKIKNGWKYDMIITHLNNEQGVEYIENKLKQKVELCSIYKSVCSPIIGVNTG</sequence>
<evidence type="ECO:0000256" key="1">
    <source>
        <dbReference type="ARBA" id="ARBA00023121"/>
    </source>
</evidence>
<dbReference type="PANTHER" id="PTHR33434">
    <property type="entry name" value="DEGV DOMAIN-CONTAINING PROTEIN DR_1986-RELATED"/>
    <property type="match status" value="1"/>
</dbReference>
<dbReference type="InterPro" id="IPR043168">
    <property type="entry name" value="DegV_C"/>
</dbReference>
<evidence type="ECO:0000313" key="2">
    <source>
        <dbReference type="EMBL" id="UJG44538.1"/>
    </source>
</evidence>
<dbReference type="SUPFAM" id="SSF82549">
    <property type="entry name" value="DAK1/DegV-like"/>
    <property type="match status" value="1"/>
</dbReference>
<dbReference type="InterPro" id="IPR003797">
    <property type="entry name" value="DegV"/>
</dbReference>
<dbReference type="AlphaFoldDB" id="A0A9Y1BSR5"/>
<protein>
    <submittedName>
        <fullName evidence="2">DegV family protein</fullName>
    </submittedName>
</protein>
<accession>A0A9Y1BSR5</accession>
<dbReference type="PROSITE" id="PS51482">
    <property type="entry name" value="DEGV"/>
    <property type="match status" value="1"/>
</dbReference>
<dbReference type="NCBIfam" id="TIGR00762">
    <property type="entry name" value="DegV"/>
    <property type="match status" value="1"/>
</dbReference>